<sequence>MSNLQKFMSNNVKILAHRQKIDNLFNQVKSTSNPKDQSEWSKYLCVLVSGFIEESLRVLLEEYARKHSSTYIQNFVETEIRYITNCKTNKIILILKQFSQAWATDFENQIQVKSRITGEIKDALDSIVTNRHSIAHGKSGDITYVRVLKYYNNVKIAVEILEDIIR</sequence>
<accession>K9WUH2</accession>
<proteinExistence type="predicted"/>
<gene>
    <name evidence="2" type="ORF">Cylst_1573</name>
</gene>
<keyword evidence="3" id="KW-1185">Reference proteome</keyword>
<name>K9WUH2_9NOST</name>
<evidence type="ECO:0000259" key="1">
    <source>
        <dbReference type="Pfam" id="PF18735"/>
    </source>
</evidence>
<dbReference type="STRING" id="56107.Cylst_1573"/>
<organism evidence="2 3">
    <name type="scientific">Cylindrospermum stagnale PCC 7417</name>
    <dbReference type="NCBI Taxonomy" id="56107"/>
    <lineage>
        <taxon>Bacteria</taxon>
        <taxon>Bacillati</taxon>
        <taxon>Cyanobacteriota</taxon>
        <taxon>Cyanophyceae</taxon>
        <taxon>Nostocales</taxon>
        <taxon>Nostocaceae</taxon>
        <taxon>Cylindrospermum</taxon>
    </lineage>
</organism>
<dbReference type="InterPro" id="IPR041519">
    <property type="entry name" value="HEPN_RiboL-PSP"/>
</dbReference>
<protein>
    <recommendedName>
        <fullName evidence="1">RiboL-PSP-HEPN domain-containing protein</fullName>
    </recommendedName>
</protein>
<dbReference type="KEGG" id="csg:Cylst_1573"/>
<dbReference type="HOGENOM" id="CLU_1702449_0_0_3"/>
<evidence type="ECO:0000313" key="3">
    <source>
        <dbReference type="Proteomes" id="UP000010475"/>
    </source>
</evidence>
<dbReference type="AlphaFoldDB" id="K9WUH2"/>
<reference evidence="2 3" key="1">
    <citation type="submission" date="2012-06" db="EMBL/GenBank/DDBJ databases">
        <title>Finished chromosome of genome of Cylindrospermum stagnale PCC 7417.</title>
        <authorList>
            <consortium name="US DOE Joint Genome Institute"/>
            <person name="Gugger M."/>
            <person name="Coursin T."/>
            <person name="Rippka R."/>
            <person name="Tandeau De Marsac N."/>
            <person name="Huntemann M."/>
            <person name="Wei C.-L."/>
            <person name="Han J."/>
            <person name="Detter J.C."/>
            <person name="Han C."/>
            <person name="Tapia R."/>
            <person name="Chen A."/>
            <person name="Kyrpides N."/>
            <person name="Mavromatis K."/>
            <person name="Markowitz V."/>
            <person name="Szeto E."/>
            <person name="Ivanova N."/>
            <person name="Pagani I."/>
            <person name="Pati A."/>
            <person name="Goodwin L."/>
            <person name="Nordberg H.P."/>
            <person name="Cantor M.N."/>
            <person name="Hua S.X."/>
            <person name="Woyke T."/>
            <person name="Kerfeld C.A."/>
        </authorList>
    </citation>
    <scope>NUCLEOTIDE SEQUENCE [LARGE SCALE GENOMIC DNA]</scope>
    <source>
        <strain evidence="2 3">PCC 7417</strain>
    </source>
</reference>
<evidence type="ECO:0000313" key="2">
    <source>
        <dbReference type="EMBL" id="AFZ23853.1"/>
    </source>
</evidence>
<dbReference type="Pfam" id="PF18735">
    <property type="entry name" value="HEPN_RiboL-PSP"/>
    <property type="match status" value="1"/>
</dbReference>
<dbReference type="EMBL" id="CP003642">
    <property type="protein sequence ID" value="AFZ23853.1"/>
    <property type="molecule type" value="Genomic_DNA"/>
</dbReference>
<dbReference type="Proteomes" id="UP000010475">
    <property type="component" value="Chromosome"/>
</dbReference>
<dbReference type="eggNOG" id="ENOG5033593">
    <property type="taxonomic scope" value="Bacteria"/>
</dbReference>
<feature type="domain" description="RiboL-PSP-HEPN" evidence="1">
    <location>
        <begin position="19"/>
        <end position="165"/>
    </location>
</feature>